<dbReference type="EMBL" id="JALLKP010000004">
    <property type="protein sequence ID" value="KAK2195427.1"/>
    <property type="molecule type" value="Genomic_DNA"/>
</dbReference>
<dbReference type="SMART" id="SM00164">
    <property type="entry name" value="TBC"/>
    <property type="match status" value="1"/>
</dbReference>
<dbReference type="InterPro" id="IPR000195">
    <property type="entry name" value="Rab-GAP-TBC_dom"/>
</dbReference>
<feature type="domain" description="Rab-GAP TBC" evidence="2">
    <location>
        <begin position="123"/>
        <end position="279"/>
    </location>
</feature>
<name>A0AAD9PIE7_9APIC</name>
<dbReference type="Gene3D" id="1.10.8.270">
    <property type="entry name" value="putative rabgap domain of human tbc1 domain family member 14 like domains"/>
    <property type="match status" value="1"/>
</dbReference>
<feature type="region of interest" description="Disordered" evidence="1">
    <location>
        <begin position="1"/>
        <end position="20"/>
    </location>
</feature>
<dbReference type="SUPFAM" id="SSF47923">
    <property type="entry name" value="Ypt/Rab-GAP domain of gyp1p"/>
    <property type="match status" value="1"/>
</dbReference>
<evidence type="ECO:0000313" key="4">
    <source>
        <dbReference type="Proteomes" id="UP001214638"/>
    </source>
</evidence>
<protein>
    <submittedName>
        <fullName evidence="3">Bifunctional Rab-GTPase-TBC domain/Rab-GTPase-TBC domain superfamily</fullName>
    </submittedName>
</protein>
<dbReference type="AlphaFoldDB" id="A0AAD9PIE7"/>
<dbReference type="Proteomes" id="UP001214638">
    <property type="component" value="Unassembled WGS sequence"/>
</dbReference>
<dbReference type="KEGG" id="bdw:94337400"/>
<proteinExistence type="predicted"/>
<evidence type="ECO:0000256" key="1">
    <source>
        <dbReference type="SAM" id="MobiDB-lite"/>
    </source>
</evidence>
<keyword evidence="4" id="KW-1185">Reference proteome</keyword>
<reference evidence="3" key="1">
    <citation type="journal article" date="2023" name="Nat. Microbiol.">
        <title>Babesia duncani multi-omics identifies virulence factors and drug targets.</title>
        <authorList>
            <person name="Singh P."/>
            <person name="Lonardi S."/>
            <person name="Liang Q."/>
            <person name="Vydyam P."/>
            <person name="Khabirova E."/>
            <person name="Fang T."/>
            <person name="Gihaz S."/>
            <person name="Thekkiniath J."/>
            <person name="Munshi M."/>
            <person name="Abel S."/>
            <person name="Ciampossin L."/>
            <person name="Batugedara G."/>
            <person name="Gupta M."/>
            <person name="Lu X.M."/>
            <person name="Lenz T."/>
            <person name="Chakravarty S."/>
            <person name="Cornillot E."/>
            <person name="Hu Y."/>
            <person name="Ma W."/>
            <person name="Gonzalez L.M."/>
            <person name="Sanchez S."/>
            <person name="Estrada K."/>
            <person name="Sanchez-Flores A."/>
            <person name="Montero E."/>
            <person name="Harb O.S."/>
            <person name="Le Roch K.G."/>
            <person name="Mamoun C.B."/>
        </authorList>
    </citation>
    <scope>NUCLEOTIDE SEQUENCE</scope>
    <source>
        <tissue evidence="3">Blood</tissue>
    </source>
</reference>
<dbReference type="PANTHER" id="PTHR47219">
    <property type="entry name" value="RAB GTPASE-ACTIVATING PROTEIN 1-LIKE"/>
    <property type="match status" value="1"/>
</dbReference>
<dbReference type="PANTHER" id="PTHR47219:SF9">
    <property type="entry name" value="GTPASE ACTIVATING PROTEIN AND CENTROSOME-ASSOCIATED, ISOFORM B"/>
    <property type="match status" value="1"/>
</dbReference>
<gene>
    <name evidence="3" type="ORF">BdWA1_003103</name>
</gene>
<evidence type="ECO:0000313" key="3">
    <source>
        <dbReference type="EMBL" id="KAK2195427.1"/>
    </source>
</evidence>
<dbReference type="RefSeq" id="XP_067802270.1">
    <property type="nucleotide sequence ID" value="XM_067948119.1"/>
</dbReference>
<dbReference type="Pfam" id="PF00566">
    <property type="entry name" value="RabGAP-TBC"/>
    <property type="match status" value="1"/>
</dbReference>
<dbReference type="GO" id="GO:0031267">
    <property type="term" value="F:small GTPase binding"/>
    <property type="evidence" value="ECO:0007669"/>
    <property type="project" value="TreeGrafter"/>
</dbReference>
<dbReference type="GeneID" id="94337400"/>
<dbReference type="InterPro" id="IPR050302">
    <property type="entry name" value="Rab_GAP_TBC_domain"/>
</dbReference>
<dbReference type="InterPro" id="IPR035969">
    <property type="entry name" value="Rab-GAP_TBC_sf"/>
</dbReference>
<accession>A0AAD9PIE7</accession>
<dbReference type="GO" id="GO:0005096">
    <property type="term" value="F:GTPase activator activity"/>
    <property type="evidence" value="ECO:0007669"/>
    <property type="project" value="TreeGrafter"/>
</dbReference>
<dbReference type="PROSITE" id="PS50086">
    <property type="entry name" value="TBC_RABGAP"/>
    <property type="match status" value="1"/>
</dbReference>
<organism evidence="3 4">
    <name type="scientific">Babesia duncani</name>
    <dbReference type="NCBI Taxonomy" id="323732"/>
    <lineage>
        <taxon>Eukaryota</taxon>
        <taxon>Sar</taxon>
        <taxon>Alveolata</taxon>
        <taxon>Apicomplexa</taxon>
        <taxon>Aconoidasida</taxon>
        <taxon>Piroplasmida</taxon>
        <taxon>Babesiidae</taxon>
        <taxon>Babesia</taxon>
    </lineage>
</organism>
<sequence>MGDDEGVLPTRMGESRNVKDFEKDTCSRTFDTNPLEKSQSGEFLFNAFNQKSTPMNALSSNTPYSLRTTSPQCKCSRVVFKKTPPIGDRCRRFNHWYNKCCQSAILRRPGLYFHLVKILEQKITIDKVEMCVADVVLGKTTMNAIALDVRRTYPSLLYFSGYGRRVLRRILMAYAFFDPQVGYVQGLNFIVAHVLWHSLEEQAFWVHVSSSLVFTKSLNQQGLLGVFKRCQVLENCMASHVPALYSHIKKVGVLVPMIASDWFMTLCANSIPIGPLVRL</sequence>
<comment type="caution">
    <text evidence="3">The sequence shown here is derived from an EMBL/GenBank/DDBJ whole genome shotgun (WGS) entry which is preliminary data.</text>
</comment>
<dbReference type="Gene3D" id="1.10.472.80">
    <property type="entry name" value="Ypt/Rab-GAP domain of gyp1p, domain 3"/>
    <property type="match status" value="1"/>
</dbReference>
<evidence type="ECO:0000259" key="2">
    <source>
        <dbReference type="PROSITE" id="PS50086"/>
    </source>
</evidence>